<accession>X1J6Q3</accession>
<dbReference type="EMBL" id="BARU01041673">
    <property type="protein sequence ID" value="GAH77210.1"/>
    <property type="molecule type" value="Genomic_DNA"/>
</dbReference>
<comment type="caution">
    <text evidence="1">The sequence shown here is derived from an EMBL/GenBank/DDBJ whole genome shotgun (WGS) entry which is preliminary data.</text>
</comment>
<organism evidence="1">
    <name type="scientific">marine sediment metagenome</name>
    <dbReference type="NCBI Taxonomy" id="412755"/>
    <lineage>
        <taxon>unclassified sequences</taxon>
        <taxon>metagenomes</taxon>
        <taxon>ecological metagenomes</taxon>
    </lineage>
</organism>
<sequence length="33" mass="3971">EYIIKTKLIIRLLIISIIKKILYLNNYGLLDCY</sequence>
<evidence type="ECO:0000313" key="1">
    <source>
        <dbReference type="EMBL" id="GAH77210.1"/>
    </source>
</evidence>
<name>X1J6Q3_9ZZZZ</name>
<gene>
    <name evidence="1" type="ORF">S03H2_64193</name>
</gene>
<proteinExistence type="predicted"/>
<dbReference type="AlphaFoldDB" id="X1J6Q3"/>
<feature type="non-terminal residue" evidence="1">
    <location>
        <position position="1"/>
    </location>
</feature>
<protein>
    <submittedName>
        <fullName evidence="1">Uncharacterized protein</fullName>
    </submittedName>
</protein>
<reference evidence="1" key="1">
    <citation type="journal article" date="2014" name="Front. Microbiol.">
        <title>High frequency of phylogenetically diverse reductive dehalogenase-homologous genes in deep subseafloor sedimentary metagenomes.</title>
        <authorList>
            <person name="Kawai M."/>
            <person name="Futagami T."/>
            <person name="Toyoda A."/>
            <person name="Takaki Y."/>
            <person name="Nishi S."/>
            <person name="Hori S."/>
            <person name="Arai W."/>
            <person name="Tsubouchi T."/>
            <person name="Morono Y."/>
            <person name="Uchiyama I."/>
            <person name="Ito T."/>
            <person name="Fujiyama A."/>
            <person name="Inagaki F."/>
            <person name="Takami H."/>
        </authorList>
    </citation>
    <scope>NUCLEOTIDE SEQUENCE</scope>
    <source>
        <strain evidence="1">Expedition CK06-06</strain>
    </source>
</reference>